<evidence type="ECO:0000256" key="3">
    <source>
        <dbReference type="ARBA" id="ARBA00022723"/>
    </source>
</evidence>
<dbReference type="Pfam" id="PF01512">
    <property type="entry name" value="Complex1_51K"/>
    <property type="match status" value="1"/>
</dbReference>
<comment type="subcellular location">
    <subcellularLocation>
        <location evidence="8">Cell inner membrane</location>
        <topology evidence="8">Peripheral membrane protein</topology>
    </subcellularLocation>
</comment>
<dbReference type="Gene3D" id="3.40.50.11540">
    <property type="entry name" value="NADH-ubiquinone oxidoreductase 51kDa subunit"/>
    <property type="match status" value="1"/>
</dbReference>
<dbReference type="PANTHER" id="PTHR43034:SF2">
    <property type="entry name" value="ION-TRANSLOCATING OXIDOREDUCTASE COMPLEX SUBUNIT C"/>
    <property type="match status" value="1"/>
</dbReference>
<comment type="similarity">
    <text evidence="8">Belongs to the 4Fe4S bacterial-type ferredoxin family. RnfC subfamily.</text>
</comment>
<dbReference type="NCBIfam" id="TIGR01945">
    <property type="entry name" value="rnfC"/>
    <property type="match status" value="1"/>
</dbReference>
<feature type="binding site" evidence="8">
    <location>
        <position position="426"/>
    </location>
    <ligand>
        <name>[4Fe-4S] cluster</name>
        <dbReference type="ChEBI" id="CHEBI:49883"/>
        <label>2</label>
    </ligand>
</feature>
<accession>B3PB34</accession>
<dbReference type="eggNOG" id="COG4656">
    <property type="taxonomic scope" value="Bacteria"/>
</dbReference>
<dbReference type="InterPro" id="IPR017900">
    <property type="entry name" value="4Fe4S_Fe_S_CS"/>
</dbReference>
<evidence type="ECO:0000256" key="2">
    <source>
        <dbReference type="ARBA" id="ARBA00022485"/>
    </source>
</evidence>
<comment type="cofactor">
    <cofactor evidence="8">
        <name>[4Fe-4S] cluster</name>
        <dbReference type="ChEBI" id="CHEBI:49883"/>
    </cofactor>
    <text evidence="8">Binds 2 [4Fe-4S] clusters per subunit.</text>
</comment>
<keyword evidence="5 8" id="KW-0249">Electron transport</keyword>
<dbReference type="GO" id="GO:0009055">
    <property type="term" value="F:electron transfer activity"/>
    <property type="evidence" value="ECO:0007669"/>
    <property type="project" value="InterPro"/>
</dbReference>
<dbReference type="Pfam" id="PF12838">
    <property type="entry name" value="Fer4_7"/>
    <property type="match status" value="1"/>
</dbReference>
<protein>
    <recommendedName>
        <fullName evidence="8">Ion-translocating oxidoreductase complex subunit C</fullName>
        <ecNumber evidence="8">7.-.-.-</ecNumber>
    </recommendedName>
    <alternativeName>
        <fullName evidence="8">Rnf electron transport complex subunit C</fullName>
    </alternativeName>
</protein>
<feature type="binding site" evidence="8">
    <location>
        <position position="391"/>
    </location>
    <ligand>
        <name>[4Fe-4S] cluster</name>
        <dbReference type="ChEBI" id="CHEBI:49883"/>
        <label>2</label>
    </ligand>
</feature>
<dbReference type="AlphaFoldDB" id="B3PB34"/>
<evidence type="ECO:0000256" key="6">
    <source>
        <dbReference type="ARBA" id="ARBA00023004"/>
    </source>
</evidence>
<reference evidence="11 12" key="1">
    <citation type="journal article" date="2008" name="J. Bacteriol.">
        <title>Insights into plant cell wall degradation from the genome sequence of the soil bacterium Cellvibrio japonicus.</title>
        <authorList>
            <person name="Deboy R.T."/>
            <person name="Mongodin E.F."/>
            <person name="Fouts D.E."/>
            <person name="Tailford L.E."/>
            <person name="Khouri H."/>
            <person name="Emerson J.B."/>
            <person name="Mohamoud Y."/>
            <person name="Watkins K."/>
            <person name="Henrissat B."/>
            <person name="Gilbert H.J."/>
            <person name="Nelson K.E."/>
        </authorList>
    </citation>
    <scope>NUCLEOTIDE SEQUENCE [LARGE SCALE GENOMIC DNA]</scope>
    <source>
        <strain evidence="11 12">Ueda107</strain>
    </source>
</reference>
<name>B3PB34_CELJU</name>
<keyword evidence="3 8" id="KW-0479">Metal-binding</keyword>
<keyword evidence="7 8" id="KW-0411">Iron-sulfur</keyword>
<dbReference type="PANTHER" id="PTHR43034">
    <property type="entry name" value="ION-TRANSLOCATING OXIDOREDUCTASE COMPLEX SUBUNIT C"/>
    <property type="match status" value="1"/>
</dbReference>
<keyword evidence="8" id="KW-1003">Cell membrane</keyword>
<dbReference type="HAMAP" id="MF_00461">
    <property type="entry name" value="RsxC_RnfC"/>
    <property type="match status" value="1"/>
</dbReference>
<dbReference type="SUPFAM" id="SSF142019">
    <property type="entry name" value="Nqo1 FMN-binding domain-like"/>
    <property type="match status" value="1"/>
</dbReference>
<evidence type="ECO:0000256" key="4">
    <source>
        <dbReference type="ARBA" id="ARBA00022737"/>
    </source>
</evidence>
<feature type="coiled-coil region" evidence="9">
    <location>
        <begin position="466"/>
        <end position="500"/>
    </location>
</feature>
<dbReference type="KEGG" id="cja:CJA_1006"/>
<evidence type="ECO:0000259" key="10">
    <source>
        <dbReference type="PROSITE" id="PS51379"/>
    </source>
</evidence>
<dbReference type="Pfam" id="PF13375">
    <property type="entry name" value="RnfC_N"/>
    <property type="match status" value="1"/>
</dbReference>
<dbReference type="STRING" id="498211.CJA_1006"/>
<dbReference type="GO" id="GO:0005886">
    <property type="term" value="C:plasma membrane"/>
    <property type="evidence" value="ECO:0007669"/>
    <property type="project" value="UniProtKB-SubCell"/>
</dbReference>
<dbReference type="InterPro" id="IPR026902">
    <property type="entry name" value="RnfC_N"/>
</dbReference>
<keyword evidence="8" id="KW-0472">Membrane</keyword>
<feature type="domain" description="4Fe-4S ferredoxin-type" evidence="10">
    <location>
        <begin position="410"/>
        <end position="440"/>
    </location>
</feature>
<comment type="function">
    <text evidence="8">Part of a membrane-bound complex that couples electron transfer with translocation of ions across the membrane.</text>
</comment>
<evidence type="ECO:0000313" key="12">
    <source>
        <dbReference type="Proteomes" id="UP000001036"/>
    </source>
</evidence>
<comment type="subunit">
    <text evidence="8">The complex is composed of six subunits: RnfA, RnfB, RnfC, RnfD, RnfE and RnfG.</text>
</comment>
<evidence type="ECO:0000256" key="5">
    <source>
        <dbReference type="ARBA" id="ARBA00022982"/>
    </source>
</evidence>
<dbReference type="NCBIfam" id="NF003454">
    <property type="entry name" value="PRK05035.1"/>
    <property type="match status" value="1"/>
</dbReference>
<dbReference type="GO" id="GO:0046872">
    <property type="term" value="F:metal ion binding"/>
    <property type="evidence" value="ECO:0007669"/>
    <property type="project" value="UniProtKB-KW"/>
</dbReference>
<keyword evidence="2 8" id="KW-0004">4Fe-4S</keyword>
<feature type="binding site" evidence="8">
    <location>
        <position position="420"/>
    </location>
    <ligand>
        <name>[4Fe-4S] cluster</name>
        <dbReference type="ChEBI" id="CHEBI:49883"/>
        <label>2</label>
    </ligand>
</feature>
<feature type="coiled-coil region" evidence="9">
    <location>
        <begin position="555"/>
        <end position="594"/>
    </location>
</feature>
<dbReference type="Gene3D" id="3.30.70.20">
    <property type="match status" value="1"/>
</dbReference>
<dbReference type="FunFam" id="3.30.70.20:FF:000044">
    <property type="entry name" value="Ion-translocating oxidoreductase complex subunit C"/>
    <property type="match status" value="1"/>
</dbReference>
<feature type="binding site" evidence="8">
    <location>
        <position position="381"/>
    </location>
    <ligand>
        <name>[4Fe-4S] cluster</name>
        <dbReference type="ChEBI" id="CHEBI:49883"/>
        <label>1</label>
    </ligand>
</feature>
<keyword evidence="12" id="KW-1185">Reference proteome</keyword>
<feature type="binding site" evidence="8">
    <location>
        <position position="430"/>
    </location>
    <ligand>
        <name>[4Fe-4S] cluster</name>
        <dbReference type="ChEBI" id="CHEBI:49883"/>
        <label>1</label>
    </ligand>
</feature>
<keyword evidence="8" id="KW-1278">Translocase</keyword>
<dbReference type="EMBL" id="CP000934">
    <property type="protein sequence ID" value="ACE86219.1"/>
    <property type="molecule type" value="Genomic_DNA"/>
</dbReference>
<dbReference type="OrthoDB" id="9767754at2"/>
<dbReference type="InterPro" id="IPR010208">
    <property type="entry name" value="Ion_transpt_RnfC/RsxC"/>
</dbReference>
<dbReference type="InterPro" id="IPR011538">
    <property type="entry name" value="Nuo51_FMN-bd"/>
</dbReference>
<keyword evidence="6 8" id="KW-0408">Iron</keyword>
<proteinExistence type="inferred from homology"/>
<keyword evidence="1 8" id="KW-0813">Transport</keyword>
<evidence type="ECO:0000313" key="11">
    <source>
        <dbReference type="EMBL" id="ACE86219.1"/>
    </source>
</evidence>
<dbReference type="Proteomes" id="UP000001036">
    <property type="component" value="Chromosome"/>
</dbReference>
<feature type="binding site" evidence="8">
    <location>
        <position position="384"/>
    </location>
    <ligand>
        <name>[4Fe-4S] cluster</name>
        <dbReference type="ChEBI" id="CHEBI:49883"/>
        <label>1</label>
    </ligand>
</feature>
<evidence type="ECO:0000256" key="7">
    <source>
        <dbReference type="ARBA" id="ARBA00023014"/>
    </source>
</evidence>
<dbReference type="PROSITE" id="PS51379">
    <property type="entry name" value="4FE4S_FER_2"/>
    <property type="match status" value="2"/>
</dbReference>
<dbReference type="SUPFAM" id="SSF46548">
    <property type="entry name" value="alpha-helical ferredoxin"/>
    <property type="match status" value="1"/>
</dbReference>
<keyword evidence="4 8" id="KW-0677">Repeat</keyword>
<feature type="domain" description="4Fe-4S ferredoxin-type" evidence="10">
    <location>
        <begin position="371"/>
        <end position="401"/>
    </location>
</feature>
<keyword evidence="9" id="KW-0175">Coiled coil</keyword>
<keyword evidence="8" id="KW-0997">Cell inner membrane</keyword>
<organism evidence="11 12">
    <name type="scientific">Cellvibrio japonicus (strain Ueda107)</name>
    <name type="common">Pseudomonas fluorescens subsp. cellulosa</name>
    <dbReference type="NCBI Taxonomy" id="498211"/>
    <lineage>
        <taxon>Bacteria</taxon>
        <taxon>Pseudomonadati</taxon>
        <taxon>Pseudomonadota</taxon>
        <taxon>Gammaproteobacteria</taxon>
        <taxon>Cellvibrionales</taxon>
        <taxon>Cellvibrionaceae</taxon>
        <taxon>Cellvibrio</taxon>
    </lineage>
</organism>
<sequence>MTSLIKLWELPGGIHPPQNKAQSLALPLGQIPLPTQLILPLNQHIGAPAKPVVQVGDQVLTGQLIAAADGTFSANVHASSSGRIVTIAPHAIPHASGMASECIVIETDGRDEWIERQECSDYLVLDRLELLAKIRAAGVAGLGGAGFPTDIKLAPKSTQVIDTLIINGAECEPYITADDILMQVNARELLEGTLLISHILHHPRQLLVGVEDNKPKAIAALKEALLELRLNRAEAANIQVVAIPTKYPSGGAKQLTQILTGREIPSGHHSADVGVICVNVGTAVAAWRAVRYGEPLISRITTLVGEALDTQRNIEVRLGTPIDYVLQVHGFDARKGSRVIMGGPMMGFTLPDLRAPIIKTTNCLLAPSDTEMPLPPPAQACIRCGLCAEACPVDLLPQQLFWYAQAEDFERLESHNLFDCIECGACAYVCPSSIPLVQYYRAAKGSIHLQELEKEKSDRSRQRFEFRKARIAKEEAEKEAKRLARQKAAEEAKKKLAEKASSEPATAAPATDVVSAAVAKASAAQPSPEEQKAKFERLLAAAKNGLEFAQKPLVVNEAGAEISEEQLEKQKARIKQAELKVAEAEKKLAEFIANQASAPAPVPNTAAADPNDPVAAAIARAQAKLAMPPGEKAKANLESLRARLAKAQEKADAAKAEGSATADALQQGVEKLQQKVAEAEAELKALGLETAPAATPASVTPEAPANAEQNAAQAAIEKAKAKAAALANMSEAEKRIEQVQSLKTRLEKARERLAKAEAEGDANIEAFRTGVSKLEEKLKEVEDTTA</sequence>
<dbReference type="InterPro" id="IPR017896">
    <property type="entry name" value="4Fe4S_Fe-S-bd"/>
</dbReference>
<evidence type="ECO:0000256" key="8">
    <source>
        <dbReference type="HAMAP-Rule" id="MF_00461"/>
    </source>
</evidence>
<gene>
    <name evidence="8" type="primary">rnfC</name>
    <name evidence="11" type="ordered locus">CJA_1006</name>
</gene>
<dbReference type="InterPro" id="IPR037225">
    <property type="entry name" value="Nuo51_FMN-bd_sf"/>
</dbReference>
<dbReference type="PROSITE" id="PS00198">
    <property type="entry name" value="4FE4S_FER_1"/>
    <property type="match status" value="1"/>
</dbReference>
<feature type="binding site" evidence="8">
    <location>
        <position position="423"/>
    </location>
    <ligand>
        <name>[4Fe-4S] cluster</name>
        <dbReference type="ChEBI" id="CHEBI:49883"/>
        <label>2</label>
    </ligand>
</feature>
<dbReference type="GO" id="GO:0022900">
    <property type="term" value="P:electron transport chain"/>
    <property type="evidence" value="ECO:0007669"/>
    <property type="project" value="UniProtKB-UniRule"/>
</dbReference>
<evidence type="ECO:0000256" key="9">
    <source>
        <dbReference type="SAM" id="Coils"/>
    </source>
</evidence>
<evidence type="ECO:0000256" key="1">
    <source>
        <dbReference type="ARBA" id="ARBA00022448"/>
    </source>
</evidence>
<dbReference type="HOGENOM" id="CLU_010808_6_1_6"/>
<dbReference type="EC" id="7.-.-.-" evidence="8"/>
<feature type="binding site" evidence="8">
    <location>
        <position position="387"/>
    </location>
    <ligand>
        <name>[4Fe-4S] cluster</name>
        <dbReference type="ChEBI" id="CHEBI:49883"/>
        <label>1</label>
    </ligand>
</feature>
<feature type="coiled-coil region" evidence="9">
    <location>
        <begin position="630"/>
        <end position="784"/>
    </location>
</feature>
<dbReference type="eggNOG" id="COG1196">
    <property type="taxonomic scope" value="Bacteria"/>
</dbReference>
<dbReference type="GO" id="GO:0051539">
    <property type="term" value="F:4 iron, 4 sulfur cluster binding"/>
    <property type="evidence" value="ECO:0007669"/>
    <property type="project" value="UniProtKB-KW"/>
</dbReference>
<dbReference type="RefSeq" id="WP_012486654.1">
    <property type="nucleotide sequence ID" value="NC_010995.1"/>
</dbReference>